<comment type="caution">
    <text evidence="24">The sequence shown here is derived from an EMBL/GenBank/DDBJ whole genome shotgun (WGS) entry which is preliminary data.</text>
</comment>
<dbReference type="PANTHER" id="PTHR21022:SF19">
    <property type="entry name" value="PREPHENATE DEHYDRATASE-RELATED"/>
    <property type="match status" value="1"/>
</dbReference>
<gene>
    <name evidence="24" type="ORF">HMPREF9625_00768</name>
</gene>
<evidence type="ECO:0000256" key="13">
    <source>
        <dbReference type="ARBA" id="ARBA00023235"/>
    </source>
</evidence>
<dbReference type="PROSITE" id="PS51171">
    <property type="entry name" value="PREPHENATE_DEHYDR_3"/>
    <property type="match status" value="1"/>
</dbReference>
<evidence type="ECO:0000256" key="15">
    <source>
        <dbReference type="ARBA" id="ARBA00023268"/>
    </source>
</evidence>
<keyword evidence="9" id="KW-0963">Cytoplasm</keyword>
<dbReference type="InterPro" id="IPR001086">
    <property type="entry name" value="Preph_deHydtase"/>
</dbReference>
<dbReference type="UniPathway" id="UPA00121">
    <property type="reaction ID" value="UER00345"/>
</dbReference>
<dbReference type="STRING" id="796943.HMPREF9625_00768"/>
<dbReference type="GO" id="GO:0004664">
    <property type="term" value="F:prephenate dehydratase activity"/>
    <property type="evidence" value="ECO:0007669"/>
    <property type="project" value="UniProtKB-EC"/>
</dbReference>
<evidence type="ECO:0000256" key="10">
    <source>
        <dbReference type="ARBA" id="ARBA00022605"/>
    </source>
</evidence>
<dbReference type="UniPathway" id="UPA00120">
    <property type="reaction ID" value="UER00203"/>
</dbReference>
<dbReference type="SUPFAM" id="SSF48600">
    <property type="entry name" value="Chorismate mutase II"/>
    <property type="match status" value="1"/>
</dbReference>
<dbReference type="CDD" id="cd13631">
    <property type="entry name" value="PBP2_Ct-PDT_like"/>
    <property type="match status" value="1"/>
</dbReference>
<dbReference type="HOGENOM" id="CLU_035008_1_1_9"/>
<evidence type="ECO:0000256" key="20">
    <source>
        <dbReference type="SAM" id="Coils"/>
    </source>
</evidence>
<comment type="function">
    <text evidence="2">Catalyzes the Claisen rearrangement of chorismate to prephenate and the decarboxylation/dehydration of prephenate to phenylpyruvate.</text>
</comment>
<dbReference type="SUPFAM" id="SSF55021">
    <property type="entry name" value="ACT-like"/>
    <property type="match status" value="1"/>
</dbReference>
<dbReference type="GO" id="GO:0004106">
    <property type="term" value="F:chorismate mutase activity"/>
    <property type="evidence" value="ECO:0007669"/>
    <property type="project" value="UniProtKB-EC"/>
</dbReference>
<comment type="pathway">
    <text evidence="5">Metabolic intermediate biosynthesis; prephenate biosynthesis; prephenate from chorismate: step 1/1.</text>
</comment>
<feature type="coiled-coil region" evidence="20">
    <location>
        <begin position="3"/>
        <end position="30"/>
    </location>
</feature>
<dbReference type="Gene3D" id="1.20.59.10">
    <property type="entry name" value="Chorismate mutase"/>
    <property type="match status" value="1"/>
</dbReference>
<dbReference type="PROSITE" id="PS51168">
    <property type="entry name" value="CHORISMATE_MUT_2"/>
    <property type="match status" value="1"/>
</dbReference>
<evidence type="ECO:0000256" key="9">
    <source>
        <dbReference type="ARBA" id="ARBA00022490"/>
    </source>
</evidence>
<dbReference type="InterPro" id="IPR002701">
    <property type="entry name" value="CM_II_prokaryot"/>
</dbReference>
<evidence type="ECO:0000259" key="23">
    <source>
        <dbReference type="PROSITE" id="PS51671"/>
    </source>
</evidence>
<evidence type="ECO:0000256" key="1">
    <source>
        <dbReference type="ARBA" id="ARBA00000824"/>
    </source>
</evidence>
<dbReference type="Gene3D" id="3.30.70.260">
    <property type="match status" value="1"/>
</dbReference>
<dbReference type="PROSITE" id="PS51671">
    <property type="entry name" value="ACT"/>
    <property type="match status" value="1"/>
</dbReference>
<comment type="subcellular location">
    <subcellularLocation>
        <location evidence="3">Cytoplasm</location>
    </subcellularLocation>
</comment>
<keyword evidence="10" id="KW-0028">Amino-acid biosynthesis</keyword>
<evidence type="ECO:0000313" key="24">
    <source>
        <dbReference type="EMBL" id="EHL11938.1"/>
    </source>
</evidence>
<evidence type="ECO:0000256" key="12">
    <source>
        <dbReference type="ARBA" id="ARBA00023222"/>
    </source>
</evidence>
<dbReference type="AlphaFoldDB" id="G9WN35"/>
<dbReference type="InterPro" id="IPR036263">
    <property type="entry name" value="Chorismate_II_sf"/>
</dbReference>
<evidence type="ECO:0000256" key="6">
    <source>
        <dbReference type="ARBA" id="ARBA00013147"/>
    </source>
</evidence>
<evidence type="ECO:0000256" key="4">
    <source>
        <dbReference type="ARBA" id="ARBA00004741"/>
    </source>
</evidence>
<keyword evidence="14" id="KW-0456">Lyase</keyword>
<dbReference type="Pfam" id="PF01817">
    <property type="entry name" value="CM_2"/>
    <property type="match status" value="1"/>
</dbReference>
<evidence type="ECO:0000256" key="18">
    <source>
        <dbReference type="ARBA" id="ARBA00047848"/>
    </source>
</evidence>
<feature type="site" description="Essential for prephenate dehydratase activity" evidence="19">
    <location>
        <position position="281"/>
    </location>
</feature>
<evidence type="ECO:0000256" key="11">
    <source>
        <dbReference type="ARBA" id="ARBA00023141"/>
    </source>
</evidence>
<dbReference type="Gene3D" id="3.40.190.10">
    <property type="entry name" value="Periplasmic binding protein-like II"/>
    <property type="match status" value="2"/>
</dbReference>
<dbReference type="SMART" id="SM00830">
    <property type="entry name" value="CM_2"/>
    <property type="match status" value="1"/>
</dbReference>
<keyword evidence="11" id="KW-0057">Aromatic amino acid biosynthesis</keyword>
<dbReference type="PATRIC" id="fig|796943.3.peg.1172"/>
<dbReference type="GO" id="GO:0005737">
    <property type="term" value="C:cytoplasm"/>
    <property type="evidence" value="ECO:0007669"/>
    <property type="project" value="UniProtKB-SubCell"/>
</dbReference>
<name>G9WN35_9FIRM</name>
<evidence type="ECO:0000256" key="17">
    <source>
        <dbReference type="ARBA" id="ARBA00031520"/>
    </source>
</evidence>
<dbReference type="Pfam" id="PF00800">
    <property type="entry name" value="PDT"/>
    <property type="match status" value="1"/>
</dbReference>
<reference evidence="24" key="1">
    <citation type="submission" date="2011-08" db="EMBL/GenBank/DDBJ databases">
        <authorList>
            <consortium name="The Broad Institute Genome Sequencing Platform"/>
            <person name="Earl A."/>
            <person name="Ward D."/>
            <person name="Feldgarden M."/>
            <person name="Gevers D."/>
            <person name="Sizova M."/>
            <person name="Hazen A."/>
            <person name="Epstein S."/>
            <person name="Young S.K."/>
            <person name="Zeng Q."/>
            <person name="Gargeya S."/>
            <person name="Fitzgerald M."/>
            <person name="Haas B."/>
            <person name="Abouelleil A."/>
            <person name="Alvarado L."/>
            <person name="Arachchi H.M."/>
            <person name="Berlin A."/>
            <person name="Brown A."/>
            <person name="Chapman S.B."/>
            <person name="Chen Z."/>
            <person name="Dunbar C."/>
            <person name="Freedman E."/>
            <person name="Gearin G."/>
            <person name="Gellesch M."/>
            <person name="Goldberg J."/>
            <person name="Griggs A."/>
            <person name="Gujja S."/>
            <person name="Heiman D."/>
            <person name="Howarth C."/>
            <person name="Larson L."/>
            <person name="Lui A."/>
            <person name="MacDonald P.J.P."/>
            <person name="Montmayeur A."/>
            <person name="Murphy C."/>
            <person name="Neiman D."/>
            <person name="Pearson M."/>
            <person name="Priest M."/>
            <person name="Roberts A."/>
            <person name="Saif S."/>
            <person name="Shea T."/>
            <person name="Shenoy N."/>
            <person name="Sisk P."/>
            <person name="Stolte C."/>
            <person name="Sykes S."/>
            <person name="Wortman J."/>
            <person name="Nusbaum C."/>
            <person name="Birren B."/>
        </authorList>
    </citation>
    <scope>NUCLEOTIDE SEQUENCE</scope>
    <source>
        <strain evidence="24">ACB1</strain>
    </source>
</reference>
<evidence type="ECO:0000256" key="14">
    <source>
        <dbReference type="ARBA" id="ARBA00023239"/>
    </source>
</evidence>
<protein>
    <recommendedName>
        <fullName evidence="7">Bifunctional chorismate mutase/prephenate dehydratase</fullName>
        <ecNumber evidence="6">4.2.1.51</ecNumber>
    </recommendedName>
    <alternativeName>
        <fullName evidence="17">Chorismate mutase-prephenate dehydratase</fullName>
    </alternativeName>
    <alternativeName>
        <fullName evidence="8">Prephenate dehydratase</fullName>
    </alternativeName>
    <alternativeName>
        <fullName evidence="16">p-protein</fullName>
    </alternativeName>
</protein>
<dbReference type="SUPFAM" id="SSF53850">
    <property type="entry name" value="Periplasmic binding protein-like II"/>
    <property type="match status" value="1"/>
</dbReference>
<dbReference type="RefSeq" id="WP_009534628.1">
    <property type="nucleotide sequence ID" value="NZ_KE148312.1"/>
</dbReference>
<evidence type="ECO:0000256" key="5">
    <source>
        <dbReference type="ARBA" id="ARBA00004817"/>
    </source>
</evidence>
<dbReference type="PANTHER" id="PTHR21022">
    <property type="entry name" value="PREPHENATE DEHYDRATASE P PROTEIN"/>
    <property type="match status" value="1"/>
</dbReference>
<keyword evidence="13" id="KW-0413">Isomerase</keyword>
<evidence type="ECO:0000256" key="8">
    <source>
        <dbReference type="ARBA" id="ARBA00021872"/>
    </source>
</evidence>
<dbReference type="EMBL" id="AFZC02000003">
    <property type="protein sequence ID" value="EHL11938.1"/>
    <property type="molecule type" value="Genomic_DNA"/>
</dbReference>
<accession>G9WN35</accession>
<comment type="catalytic activity">
    <reaction evidence="18">
        <text>prephenate + H(+) = 3-phenylpyruvate + CO2 + H2O</text>
        <dbReference type="Rhea" id="RHEA:21648"/>
        <dbReference type="ChEBI" id="CHEBI:15377"/>
        <dbReference type="ChEBI" id="CHEBI:15378"/>
        <dbReference type="ChEBI" id="CHEBI:16526"/>
        <dbReference type="ChEBI" id="CHEBI:18005"/>
        <dbReference type="ChEBI" id="CHEBI:29934"/>
        <dbReference type="EC" id="4.2.1.51"/>
    </reaction>
</comment>
<dbReference type="InterPro" id="IPR008242">
    <property type="entry name" value="Chor_mutase/pphenate_deHydtase"/>
</dbReference>
<proteinExistence type="predicted"/>
<evidence type="ECO:0000259" key="22">
    <source>
        <dbReference type="PROSITE" id="PS51171"/>
    </source>
</evidence>
<dbReference type="InterPro" id="IPR036979">
    <property type="entry name" value="CM_dom_sf"/>
</dbReference>
<evidence type="ECO:0000259" key="21">
    <source>
        <dbReference type="PROSITE" id="PS51168"/>
    </source>
</evidence>
<reference evidence="24" key="2">
    <citation type="submission" date="2013-03" db="EMBL/GenBank/DDBJ databases">
        <title>The Genome Sequence of Oribacterium sp. ACB1.</title>
        <authorList>
            <consortium name="The Broad Institute Genomics Platform"/>
            <consortium name="The Broad Institute Genome Sequencing Center for Infectious Disease"/>
            <person name="Earl A."/>
            <person name="Ward D."/>
            <person name="Feldgarden M."/>
            <person name="Gevers D."/>
            <person name="Sizova M."/>
            <person name="Hazen A."/>
            <person name="Epstein S."/>
            <person name="Walker B."/>
            <person name="Young S."/>
            <person name="Zeng Q."/>
            <person name="Gargeya S."/>
            <person name="Fitzgerald M."/>
            <person name="Haas B."/>
            <person name="Abouelleil A."/>
            <person name="Allen A.W."/>
            <person name="Alvarado L."/>
            <person name="Arachchi H.M."/>
            <person name="Berlin A.M."/>
            <person name="Chapman S.B."/>
            <person name="Gainer-Dewar J."/>
            <person name="Goldberg J."/>
            <person name="Griggs A."/>
            <person name="Gujja S."/>
            <person name="Hansen M."/>
            <person name="Howarth C."/>
            <person name="Imamovic A."/>
            <person name="Ireland A."/>
            <person name="Larimer J."/>
            <person name="McCowan C."/>
            <person name="Murphy C."/>
            <person name="Pearson M."/>
            <person name="Poon T.W."/>
            <person name="Priest M."/>
            <person name="Roberts A."/>
            <person name="Saif S."/>
            <person name="Shea T."/>
            <person name="Sisk P."/>
            <person name="Sykes S."/>
            <person name="Wortman J."/>
            <person name="Nusbaum C."/>
            <person name="Birren B."/>
        </authorList>
    </citation>
    <scope>NUCLEOTIDE SEQUENCE [LARGE SCALE GENOMIC DNA]</scope>
    <source>
        <strain evidence="24">ACB1</strain>
    </source>
</reference>
<keyword evidence="20" id="KW-0175">Coiled coil</keyword>
<dbReference type="InterPro" id="IPR002912">
    <property type="entry name" value="ACT_dom"/>
</dbReference>
<keyword evidence="25" id="KW-1185">Reference proteome</keyword>
<organism evidence="24 25">
    <name type="scientific">Oribacterium parvum ACB1</name>
    <dbReference type="NCBI Taxonomy" id="796943"/>
    <lineage>
        <taxon>Bacteria</taxon>
        <taxon>Bacillati</taxon>
        <taxon>Bacillota</taxon>
        <taxon>Clostridia</taxon>
        <taxon>Lachnospirales</taxon>
        <taxon>Lachnospiraceae</taxon>
        <taxon>Oribacterium</taxon>
    </lineage>
</organism>
<dbReference type="EC" id="4.2.1.51" evidence="6"/>
<keyword evidence="15" id="KW-0511">Multifunctional enzyme</keyword>
<evidence type="ECO:0000256" key="2">
    <source>
        <dbReference type="ARBA" id="ARBA00002364"/>
    </source>
</evidence>
<dbReference type="CDD" id="cd04905">
    <property type="entry name" value="ACT_CM-PDT"/>
    <property type="match status" value="1"/>
</dbReference>
<dbReference type="InterPro" id="IPR045865">
    <property type="entry name" value="ACT-like_dom_sf"/>
</dbReference>
<evidence type="ECO:0000256" key="7">
    <source>
        <dbReference type="ARBA" id="ARBA00014401"/>
    </source>
</evidence>
<comment type="pathway">
    <text evidence="4">Amino-acid biosynthesis; L-phenylalanine biosynthesis; phenylpyruvate from prephenate: step 1/1.</text>
</comment>
<dbReference type="Proteomes" id="UP000018461">
    <property type="component" value="Unassembled WGS sequence"/>
</dbReference>
<sequence>MGLIEIRKELDEIDRKLVELFRKRMELVEEVAKDKLKSGKAVFDGRREEEKLNAVSAMVEEEDPAMKAYVREFFSELMTLSRRRQVQYLKEAGRSNHFSFQKADKLIFPEKKLAFQGLKGAYSYLAGRRIFPDENMISVLHFRDVFDAVEEGRADYGILPMDNSTYGMVQDNYDLLNRYPTMVVLGEIHYPVSHCLCCRVGEGLDHIKKVYSHPQALSQCRDFFYVHPDIEQIPSANTAIAAKELSESGEEGAAVLCSKEAAEYYGLSILREQLSKEENATRFFIFGKEKIYTEDAYKLSISLIVPDNVGSLYQVLGSFMCNGLSLSMIQSRPVGDGAFSYRFFIDVIGNLSDSRVENALSTLKEEGVDFRILGNYPKEK</sequence>
<keyword evidence="12" id="KW-0584">Phenylalanine biosynthesis</keyword>
<dbReference type="GO" id="GO:0009094">
    <property type="term" value="P:L-phenylalanine biosynthetic process"/>
    <property type="evidence" value="ECO:0007669"/>
    <property type="project" value="UniProtKB-UniPathway"/>
</dbReference>
<feature type="domain" description="Chorismate mutase" evidence="21">
    <location>
        <begin position="1"/>
        <end position="89"/>
    </location>
</feature>
<comment type="catalytic activity">
    <reaction evidence="1">
        <text>chorismate = prephenate</text>
        <dbReference type="Rhea" id="RHEA:13897"/>
        <dbReference type="ChEBI" id="CHEBI:29748"/>
        <dbReference type="ChEBI" id="CHEBI:29934"/>
        <dbReference type="EC" id="5.4.99.5"/>
    </reaction>
</comment>
<evidence type="ECO:0000256" key="19">
    <source>
        <dbReference type="PIRSR" id="PIRSR001500-2"/>
    </source>
</evidence>
<dbReference type="GO" id="GO:0046417">
    <property type="term" value="P:chorismate metabolic process"/>
    <property type="evidence" value="ECO:0007669"/>
    <property type="project" value="InterPro"/>
</dbReference>
<evidence type="ECO:0000256" key="16">
    <source>
        <dbReference type="ARBA" id="ARBA00031175"/>
    </source>
</evidence>
<feature type="domain" description="ACT" evidence="23">
    <location>
        <begin position="300"/>
        <end position="377"/>
    </location>
</feature>
<evidence type="ECO:0000313" key="25">
    <source>
        <dbReference type="Proteomes" id="UP000018461"/>
    </source>
</evidence>
<feature type="domain" description="Prephenate dehydratase" evidence="22">
    <location>
        <begin position="112"/>
        <end position="289"/>
    </location>
</feature>
<dbReference type="PIRSF" id="PIRSF001500">
    <property type="entry name" value="Chor_mut_pdt_Ppr"/>
    <property type="match status" value="1"/>
</dbReference>
<evidence type="ECO:0000256" key="3">
    <source>
        <dbReference type="ARBA" id="ARBA00004496"/>
    </source>
</evidence>